<comment type="caution">
    <text evidence="1">The sequence shown here is derived from an EMBL/GenBank/DDBJ whole genome shotgun (WGS) entry which is preliminary data.</text>
</comment>
<reference evidence="1 2" key="1">
    <citation type="submission" date="2020-08" db="EMBL/GenBank/DDBJ databases">
        <title>Genomic Encyclopedia of Type Strains, Phase IV (KMG-IV): sequencing the most valuable type-strain genomes for metagenomic binning, comparative biology and taxonomic classification.</title>
        <authorList>
            <person name="Goeker M."/>
        </authorList>
    </citation>
    <scope>NUCLEOTIDE SEQUENCE [LARGE SCALE GENOMIC DNA]</scope>
    <source>
        <strain evidence="1 2">DSM 26376</strain>
    </source>
</reference>
<sequence length="50" mass="5217">MLTQFITTVPISVVGPAIADLSSRAAEITGATDFLFQGISTLLAPLPQSR</sequence>
<proteinExistence type="predicted"/>
<gene>
    <name evidence="1" type="ORF">HNR26_002111</name>
</gene>
<dbReference type="Gene3D" id="2.30.30.110">
    <property type="match status" value="1"/>
</dbReference>
<dbReference type="EMBL" id="JACHGA010000004">
    <property type="protein sequence ID" value="MBB5276059.1"/>
    <property type="molecule type" value="Genomic_DNA"/>
</dbReference>
<dbReference type="AlphaFoldDB" id="A0A7W8MD99"/>
<evidence type="ECO:0000313" key="2">
    <source>
        <dbReference type="Proteomes" id="UP000550895"/>
    </source>
</evidence>
<evidence type="ECO:0000313" key="1">
    <source>
        <dbReference type="EMBL" id="MBB5276059.1"/>
    </source>
</evidence>
<protein>
    <submittedName>
        <fullName evidence="1">Uncharacterized protein</fullName>
    </submittedName>
</protein>
<name>A0A7W8MD99_9HYPH</name>
<organism evidence="1 2">
    <name type="scientific">Rhizobium rosettiformans</name>
    <dbReference type="NCBI Taxonomy" id="1368430"/>
    <lineage>
        <taxon>Bacteria</taxon>
        <taxon>Pseudomonadati</taxon>
        <taxon>Pseudomonadota</taxon>
        <taxon>Alphaproteobacteria</taxon>
        <taxon>Hyphomicrobiales</taxon>
        <taxon>Rhizobiaceae</taxon>
        <taxon>Rhizobium/Agrobacterium group</taxon>
        <taxon>Rhizobium</taxon>
    </lineage>
</organism>
<keyword evidence="2" id="KW-1185">Reference proteome</keyword>
<dbReference type="InterPro" id="IPR011067">
    <property type="entry name" value="Plasmid_toxin/cell-grow_inhib"/>
</dbReference>
<dbReference type="SUPFAM" id="SSF50118">
    <property type="entry name" value="Cell growth inhibitor/plasmid maintenance toxic component"/>
    <property type="match status" value="1"/>
</dbReference>
<accession>A0A7W8MD99</accession>
<dbReference type="Proteomes" id="UP000550895">
    <property type="component" value="Unassembled WGS sequence"/>
</dbReference>